<evidence type="ECO:0000313" key="1">
    <source>
        <dbReference type="EMBL" id="KAJ9116981.1"/>
    </source>
</evidence>
<keyword evidence="2" id="KW-1185">Reference proteome</keyword>
<dbReference type="Proteomes" id="UP001243375">
    <property type="component" value="Unassembled WGS sequence"/>
</dbReference>
<dbReference type="EMBL" id="JASBWU010000013">
    <property type="protein sequence ID" value="KAJ9116981.1"/>
    <property type="molecule type" value="Genomic_DNA"/>
</dbReference>
<evidence type="ECO:0000313" key="2">
    <source>
        <dbReference type="Proteomes" id="UP001243375"/>
    </source>
</evidence>
<accession>A0ACC2X1Q2</accession>
<sequence length="875" mass="96134">MNAQRRHAYPLDCSLHRCRILGTDCSLGISLAGGSLVSGYEGEPQIKSLSAASRSPFVPADGYADVDDDIHGLEKDQTLGRGDPRAHEVSAWKERVSSLEQRLRIVEARLEATSPIMNPKLQQRHQRDRLSSLHLGAEKTSRTTANFAGSQSRKNISPNQPRRSPSQIHVNGDPSTGTEVSLAFLLVKHSAPYVGVQDILRCVHYDLRSTLPGSGRESDLWEREGWVDPVASGMVTEGQMQASWLSFSTTFVNILPLPSLIPATKSSPLSVSRHPFLRLVILIHVSHIHASNPLTLAQSRRIRSSLSASLQNLWTITPSLPVLRALIVLALVPAFTMIDIPDEAQLDQGGLDDDYDHEMDEQGGTEDMYRRTDITPQPVTYTPALPSPLHLLQVAKNMALALGLARATTDTVGHRGGAEGMDSSAGASGLEGYLLWHCIIQQETWAAMVMSRYLPCGSLPTYSDPIAELETLLKNGGAEEPASPMLSSSEHKNQQQTLTTSLDLARYVMHTAELQLIIEPILTLIGRTSQCPAFDEFTRAYEAFTKFDKEMERWYARFPRNSCELLLPFIAKFACAPKQYDYNAHLRIASWIQLLPRPVISELLFPLLQESGHALIRSGMQLIVSLTSHRDLQPLMPGGNHVLSICAWAGLLHIQAMFTGHANHEWTGRMHASHLVTFEDTVRKIHPGHAGSLMDALRDSMKIVPPRQDSDPPRKRGPDDNVAALKGMGQTSGPSPAPWSFPTNPAASAGMMSTSFQLHDSVSNLRHQQHTPSSTLPLYMDVRSQQHDHTSTDGYITHPAMLSTNTYGPTLSSLPSSNDTAHHQASSSTSQAVSGSQMMPFLGEFSPAEMQAFETWWYDMLNTDGTPEGIGAMLG</sequence>
<comment type="caution">
    <text evidence="1">The sequence shown here is derived from an EMBL/GenBank/DDBJ whole genome shotgun (WGS) entry which is preliminary data.</text>
</comment>
<name>A0ACC2X1Q2_9TREE</name>
<reference evidence="1" key="1">
    <citation type="submission" date="2023-04" db="EMBL/GenBank/DDBJ databases">
        <title>Draft Genome sequencing of Naganishia species isolated from polar environments using Oxford Nanopore Technology.</title>
        <authorList>
            <person name="Leo P."/>
            <person name="Venkateswaran K."/>
        </authorList>
    </citation>
    <scope>NUCLEOTIDE SEQUENCE</scope>
    <source>
        <strain evidence="1">MNA-CCFEE 5425</strain>
    </source>
</reference>
<organism evidence="1 2">
    <name type="scientific">Naganishia vaughanmartiniae</name>
    <dbReference type="NCBI Taxonomy" id="1424756"/>
    <lineage>
        <taxon>Eukaryota</taxon>
        <taxon>Fungi</taxon>
        <taxon>Dikarya</taxon>
        <taxon>Basidiomycota</taxon>
        <taxon>Agaricomycotina</taxon>
        <taxon>Tremellomycetes</taxon>
        <taxon>Filobasidiales</taxon>
        <taxon>Filobasidiaceae</taxon>
        <taxon>Naganishia</taxon>
    </lineage>
</organism>
<gene>
    <name evidence="1" type="ORF">QFC22_004639</name>
</gene>
<protein>
    <submittedName>
        <fullName evidence="1">Uncharacterized protein</fullName>
    </submittedName>
</protein>
<proteinExistence type="predicted"/>